<evidence type="ECO:0000313" key="5">
    <source>
        <dbReference type="EMBL" id="EAU89673.2"/>
    </source>
</evidence>
<feature type="domain" description="Nephrocystin 3-like N-terminal" evidence="4">
    <location>
        <begin position="91"/>
        <end position="183"/>
    </location>
</feature>
<dbReference type="Pfam" id="PF24883">
    <property type="entry name" value="NPHP3_N"/>
    <property type="match status" value="2"/>
</dbReference>
<dbReference type="InterPro" id="IPR036770">
    <property type="entry name" value="Ankyrin_rpt-contain_sf"/>
</dbReference>
<dbReference type="OMA" id="ERTHEMW"/>
<accession>A8NBB9</accession>
<dbReference type="OrthoDB" id="7464126at2759"/>
<dbReference type="KEGG" id="cci:CC1G_10700"/>
<dbReference type="InterPro" id="IPR002110">
    <property type="entry name" value="Ankyrin_rpt"/>
</dbReference>
<keyword evidence="2" id="KW-0040">ANK repeat</keyword>
<dbReference type="VEuPathDB" id="FungiDB:CC1G_10700"/>
<dbReference type="InterPro" id="IPR027417">
    <property type="entry name" value="P-loop_NTPase"/>
</dbReference>
<dbReference type="SMART" id="SM00248">
    <property type="entry name" value="ANK"/>
    <property type="match status" value="8"/>
</dbReference>
<dbReference type="EMBL" id="AACS02000009">
    <property type="protein sequence ID" value="EAU89673.2"/>
    <property type="molecule type" value="Genomic_DNA"/>
</dbReference>
<dbReference type="Gene3D" id="1.25.40.20">
    <property type="entry name" value="Ankyrin repeat-containing domain"/>
    <property type="match status" value="2"/>
</dbReference>
<dbReference type="PANTHER" id="PTHR24173">
    <property type="entry name" value="ANKYRIN REPEAT CONTAINING"/>
    <property type="match status" value="1"/>
</dbReference>
<dbReference type="Gene3D" id="3.40.50.300">
    <property type="entry name" value="P-loop containing nucleotide triphosphate hydrolases"/>
    <property type="match status" value="1"/>
</dbReference>
<evidence type="ECO:0000313" key="6">
    <source>
        <dbReference type="Proteomes" id="UP000001861"/>
    </source>
</evidence>
<dbReference type="STRING" id="240176.A8NBB9"/>
<evidence type="ECO:0000259" key="4">
    <source>
        <dbReference type="Pfam" id="PF24883"/>
    </source>
</evidence>
<dbReference type="HOGENOM" id="CLU_000288_34_23_1"/>
<dbReference type="Pfam" id="PF12796">
    <property type="entry name" value="Ank_2"/>
    <property type="match status" value="2"/>
</dbReference>
<dbReference type="GeneID" id="6008630"/>
<reference evidence="5 6" key="1">
    <citation type="journal article" date="2010" name="Proc. Natl. Acad. Sci. U.S.A.">
        <title>Insights into evolution of multicellular fungi from the assembled chromosomes of the mushroom Coprinopsis cinerea (Coprinus cinereus).</title>
        <authorList>
            <person name="Stajich J.E."/>
            <person name="Wilke S.K."/>
            <person name="Ahren D."/>
            <person name="Au C.H."/>
            <person name="Birren B.W."/>
            <person name="Borodovsky M."/>
            <person name="Burns C."/>
            <person name="Canback B."/>
            <person name="Casselton L.A."/>
            <person name="Cheng C.K."/>
            <person name="Deng J."/>
            <person name="Dietrich F.S."/>
            <person name="Fargo D.C."/>
            <person name="Farman M.L."/>
            <person name="Gathman A.C."/>
            <person name="Goldberg J."/>
            <person name="Guigo R."/>
            <person name="Hoegger P.J."/>
            <person name="Hooker J.B."/>
            <person name="Huggins A."/>
            <person name="James T.Y."/>
            <person name="Kamada T."/>
            <person name="Kilaru S."/>
            <person name="Kodira C."/>
            <person name="Kues U."/>
            <person name="Kupfer D."/>
            <person name="Kwan H.S."/>
            <person name="Lomsadze A."/>
            <person name="Li W."/>
            <person name="Lilly W.W."/>
            <person name="Ma L.J."/>
            <person name="Mackey A.J."/>
            <person name="Manning G."/>
            <person name="Martin F."/>
            <person name="Muraguchi H."/>
            <person name="Natvig D.O."/>
            <person name="Palmerini H."/>
            <person name="Ramesh M.A."/>
            <person name="Rehmeyer C.J."/>
            <person name="Roe B.A."/>
            <person name="Shenoy N."/>
            <person name="Stanke M."/>
            <person name="Ter-Hovhannisyan V."/>
            <person name="Tunlid A."/>
            <person name="Velagapudi R."/>
            <person name="Vision T.J."/>
            <person name="Zeng Q."/>
            <person name="Zolan M.E."/>
            <person name="Pukkila P.J."/>
        </authorList>
    </citation>
    <scope>NUCLEOTIDE SEQUENCE [LARGE SCALE GENOMIC DNA]</scope>
    <source>
        <strain evidence="6">Okayama-7 / 130 / ATCC MYA-4618 / FGSC 9003</strain>
    </source>
</reference>
<dbReference type="AlphaFoldDB" id="A8NBB9"/>
<evidence type="ECO:0000256" key="2">
    <source>
        <dbReference type="ARBA" id="ARBA00023043"/>
    </source>
</evidence>
<proteinExistence type="predicted"/>
<dbReference type="Pfam" id="PF00023">
    <property type="entry name" value="Ank"/>
    <property type="match status" value="1"/>
</dbReference>
<feature type="domain" description="Nephrocystin 3-like N-terminal" evidence="4">
    <location>
        <begin position="49"/>
        <end position="86"/>
    </location>
</feature>
<gene>
    <name evidence="5" type="ORF">CC1G_10700</name>
</gene>
<evidence type="ECO:0000256" key="1">
    <source>
        <dbReference type="ARBA" id="ARBA00022737"/>
    </source>
</evidence>
<dbReference type="PANTHER" id="PTHR24173:SF74">
    <property type="entry name" value="ANKYRIN REPEAT DOMAIN-CONTAINING PROTEIN 16"/>
    <property type="match status" value="1"/>
</dbReference>
<evidence type="ECO:0000259" key="3">
    <source>
        <dbReference type="Pfam" id="PF22939"/>
    </source>
</evidence>
<dbReference type="InParanoid" id="A8NBB9"/>
<dbReference type="RefSeq" id="XP_001832118.2">
    <property type="nucleotide sequence ID" value="XM_001832066.2"/>
</dbReference>
<dbReference type="Proteomes" id="UP000001861">
    <property type="component" value="Unassembled WGS sequence"/>
</dbReference>
<dbReference type="eggNOG" id="KOG0504">
    <property type="taxonomic scope" value="Eukaryota"/>
</dbReference>
<organism evidence="5 6">
    <name type="scientific">Coprinopsis cinerea (strain Okayama-7 / 130 / ATCC MYA-4618 / FGSC 9003)</name>
    <name type="common">Inky cap fungus</name>
    <name type="synonym">Hormographiella aspergillata</name>
    <dbReference type="NCBI Taxonomy" id="240176"/>
    <lineage>
        <taxon>Eukaryota</taxon>
        <taxon>Fungi</taxon>
        <taxon>Dikarya</taxon>
        <taxon>Basidiomycota</taxon>
        <taxon>Agaricomycotina</taxon>
        <taxon>Agaricomycetes</taxon>
        <taxon>Agaricomycetidae</taxon>
        <taxon>Agaricales</taxon>
        <taxon>Agaricineae</taxon>
        <taxon>Psathyrellaceae</taxon>
        <taxon>Coprinopsis</taxon>
    </lineage>
</organism>
<dbReference type="InterPro" id="IPR056884">
    <property type="entry name" value="NPHP3-like_N"/>
</dbReference>
<dbReference type="InterPro" id="IPR054471">
    <property type="entry name" value="GPIID_WHD"/>
</dbReference>
<protein>
    <submittedName>
        <fullName evidence="5">Ankrin repeat containing protein</fullName>
    </submittedName>
</protein>
<feature type="domain" description="GPI inositol-deacylase winged helix" evidence="3">
    <location>
        <begin position="299"/>
        <end position="383"/>
    </location>
</feature>
<sequence>MGQMVSSRYGVPPRWADFGIDKVIEFARWLTDINARARQKEAYSGRVDNTGLWLLQLHKFRKWEESNGGVLWGKGIPGAGKTTLLSIDQFTLRDIVASLLEQLLIGHTEVVFPIIVELYEEHRKHRTEPSEAELTQCLQRALAHFPRAFVALDALDELPEPTQTSVIKVLLPCLGCNVFVTSRPLAHMEAMAHQKTVFVDIRANYEDVRTFICHSVEHDSRLGKVLENRKDVFEELVTAVQLSSDGMFLLAALYMGKGHLGGTKKVSSLKQKLQCLPSDLDNTYRGIWRQICGQKAEDVADAKRILSWVMYAKEPMTVAMLQHALAVDEEGRFDPDDVLGEESLIDVCCNLVTADKASKTVQLIHHTAREFLEKLIPQPEFGIHPHSLIASSCVGYLSYAGFESLQFESYQPHKRKQHHPTSASTIRCTGDLEAIGAITLGTVPQRFQTNVLQFLLRQTRYPLETHAHYSIDETCPPCDLGSPSHIAAFYGLYNILHSSSINFDDTTSHSQQSHLHLAAGNGHHAFVEQLLRSPTRDVNVQDSEQKTALGRASGSGHALIVKALLEHPNVDPNLTDRYDRTPLGRASAWGRVDCMQLLLQHPNVDVNHQDDRGWTPLFHAARWGRYEAMKLILANPATEPDIVSTWKETPLILASSFGHKDIVHLLLSYRLPLDEGNSPECSPSYYWRDNVNATSNRKLTALMKAASQGRSPNDNMERRGSMAQELRAHSYAAITRMLLDLCPNLDLNAADRKGRTAAMKAAEWGHDEVLEALVRDPRIDLNKLDEQGLSALIKAATRGRTRCVELLLAGHASQAQQSISNGSVVDTCSRGHFGCIDRDVEAQESPDRTELCHYEKALQEAQSHGHEEVIKLFGIWRVRDNVSQYN</sequence>
<dbReference type="SUPFAM" id="SSF52540">
    <property type="entry name" value="P-loop containing nucleoside triphosphate hydrolases"/>
    <property type="match status" value="1"/>
</dbReference>
<dbReference type="Pfam" id="PF22939">
    <property type="entry name" value="WHD_GPIID"/>
    <property type="match status" value="1"/>
</dbReference>
<comment type="caution">
    <text evidence="5">The sequence shown here is derived from an EMBL/GenBank/DDBJ whole genome shotgun (WGS) entry which is preliminary data.</text>
</comment>
<keyword evidence="6" id="KW-1185">Reference proteome</keyword>
<dbReference type="SUPFAM" id="SSF48403">
    <property type="entry name" value="Ankyrin repeat"/>
    <property type="match status" value="1"/>
</dbReference>
<name>A8NBB9_COPC7</name>
<keyword evidence="1" id="KW-0677">Repeat</keyword>